<name>A0A0F8VFV5_9EURO</name>
<keyword evidence="3" id="KW-1185">Reference proteome</keyword>
<evidence type="ECO:0000313" key="2">
    <source>
        <dbReference type="EMBL" id="KKK22001.1"/>
    </source>
</evidence>
<dbReference type="Proteomes" id="UP000034947">
    <property type="component" value="Unassembled WGS sequence"/>
</dbReference>
<protein>
    <submittedName>
        <fullName evidence="2">Uncharacterized protein</fullName>
    </submittedName>
</protein>
<dbReference type="VEuPathDB" id="FungiDB:P175DRAFT_0489055"/>
<feature type="region of interest" description="Disordered" evidence="1">
    <location>
        <begin position="603"/>
        <end position="629"/>
    </location>
</feature>
<dbReference type="EMBL" id="JYKN01001022">
    <property type="protein sequence ID" value="KKK22001.1"/>
    <property type="molecule type" value="Genomic_DNA"/>
</dbReference>
<gene>
    <name evidence="2" type="ORF">AOCH_003864</name>
</gene>
<evidence type="ECO:0000256" key="1">
    <source>
        <dbReference type="SAM" id="MobiDB-lite"/>
    </source>
</evidence>
<sequence length="629" mass="71338">MESESLQRQGSARDSKKARKQRESLGSSQISIREPRSYYLVVCGAQNYMDGFIFSDFMGFCMALRDHGVGGDFLSCFPLEQHFAWLRNTFSPPIDVIKFGKLGPNGHKALYTYSRFAYVNRQYWWTQVGVHELLGRVETWIREKQQQAEDGDVVSIILEGHGSRKEGYCIGDRRVHPDVFGNLLAGFKDGVQVNAISGACYSGQFINAIQASNQRSRYFAVACPGDGLALSPTRSISNRIRNSRFSQAFVQSLAKIQLPGVPRRRITWRIKDHEEFMILQTTRNLTPGAKPVEPQFCASQPVDGMTILEELIFRDKVDILYDPCVSSRRRRREWPTTDQAILDLLRSDSPASMTDAAKAIVDVELSKCDTRGGFRPDIHVYDQLFMKSTNWVSILRNLYWRARRQSAVWDVFELLVMRGFIHPSCLTTPVDLQSMTRDTGIVTQLLTCFSAPLHDEDAAHQGDIPLQSTSWDVDIGWLATMIVRSGAELEKLLDTIHTSRFFGECLPEKLEESKKMYPEGTAKLSLHPREREGRLGADGSIMPQDNTFGFWLPHGLTNDETLGAQICQCKDRFNNIERAFREVEAISKDQLWLEAEQAGFFDQNQRLPGGDNDNPDVTIECDDSNLPYI</sequence>
<comment type="caution">
    <text evidence="2">The sequence shown here is derived from an EMBL/GenBank/DDBJ whole genome shotgun (WGS) entry which is preliminary data.</text>
</comment>
<organism evidence="2 3">
    <name type="scientific">Aspergillus ochraceoroseus</name>
    <dbReference type="NCBI Taxonomy" id="138278"/>
    <lineage>
        <taxon>Eukaryota</taxon>
        <taxon>Fungi</taxon>
        <taxon>Dikarya</taxon>
        <taxon>Ascomycota</taxon>
        <taxon>Pezizomycotina</taxon>
        <taxon>Eurotiomycetes</taxon>
        <taxon>Eurotiomycetidae</taxon>
        <taxon>Eurotiales</taxon>
        <taxon>Aspergillaceae</taxon>
        <taxon>Aspergillus</taxon>
        <taxon>Aspergillus subgen. Nidulantes</taxon>
    </lineage>
</organism>
<accession>A0A0F8VFV5</accession>
<dbReference type="OrthoDB" id="4499530at2759"/>
<dbReference type="AlphaFoldDB" id="A0A0F8VFV5"/>
<evidence type="ECO:0000313" key="3">
    <source>
        <dbReference type="Proteomes" id="UP000034947"/>
    </source>
</evidence>
<reference evidence="2 3" key="1">
    <citation type="submission" date="2015-02" db="EMBL/GenBank/DDBJ databases">
        <title>Draft Genome Sequences of Two Closely-Related Aflatoxigenic Aspergillus Species Obtained from the Cote d'Ivoire.</title>
        <authorList>
            <person name="Moore G.G."/>
            <person name="Beltz S.B."/>
            <person name="Mack B.M."/>
        </authorList>
    </citation>
    <scope>NUCLEOTIDE SEQUENCE [LARGE SCALE GENOMIC DNA]</scope>
    <source>
        <strain evidence="2 3">SRRC1432</strain>
    </source>
</reference>
<feature type="region of interest" description="Disordered" evidence="1">
    <location>
        <begin position="1"/>
        <end position="28"/>
    </location>
</feature>
<feature type="compositionally biased region" description="Polar residues" evidence="1">
    <location>
        <begin position="1"/>
        <end position="12"/>
    </location>
</feature>
<proteinExistence type="predicted"/>